<dbReference type="Proteomes" id="UP000192319">
    <property type="component" value="Unassembled WGS sequence"/>
</dbReference>
<sequence length="80" mass="8998">MTSPPSDPPLLTDGDVDGLAWQFLHSPYADDTYAVWPLDRRLDGFLRRRGLDRLAEDGDTYGLVLDRVMAYIAARDRDSG</sequence>
<reference evidence="1" key="2">
    <citation type="submission" date="2020-07" db="EMBL/GenBank/DDBJ databases">
        <authorList>
            <person name="Pettersson B.M.F."/>
            <person name="Behra P.R.K."/>
            <person name="Ramesh M."/>
            <person name="Das S."/>
            <person name="Dasgupta S."/>
            <person name="Kirsebom L.A."/>
        </authorList>
    </citation>
    <scope>NUCLEOTIDE SEQUENCE</scope>
    <source>
        <strain evidence="1">CCUG 55640</strain>
    </source>
</reference>
<dbReference type="RefSeq" id="WP_083138813.1">
    <property type="nucleotide sequence ID" value="NZ_JACKVH010000012.1"/>
</dbReference>
<proteinExistence type="predicted"/>
<reference evidence="2 3" key="1">
    <citation type="submission" date="2017-02" db="EMBL/GenBank/DDBJ databases">
        <title>The new phylogeny of genus Mycobacterium.</title>
        <authorList>
            <person name="Tortoli E."/>
            <person name="Trovato A."/>
            <person name="Cirillo D.M."/>
        </authorList>
    </citation>
    <scope>NUCLEOTIDE SEQUENCE [LARGE SCALE GENOMIC DNA]</scope>
    <source>
        <strain evidence="2 3">DSM 45230</strain>
    </source>
</reference>
<evidence type="ECO:0000313" key="4">
    <source>
        <dbReference type="Proteomes" id="UP001141650"/>
    </source>
</evidence>
<dbReference type="EMBL" id="JACKVH010000012">
    <property type="protein sequence ID" value="MCV7379201.1"/>
    <property type="molecule type" value="Genomic_DNA"/>
</dbReference>
<accession>A0AA41XMX6</accession>
<dbReference type="Proteomes" id="UP001141650">
    <property type="component" value="Unassembled WGS sequence"/>
</dbReference>
<comment type="caution">
    <text evidence="1">The sequence shown here is derived from an EMBL/GenBank/DDBJ whole genome shotgun (WGS) entry which is preliminary data.</text>
</comment>
<protein>
    <submittedName>
        <fullName evidence="1">Uncharacterized protein</fullName>
    </submittedName>
</protein>
<name>A0AA41XMX6_9MYCO</name>
<gene>
    <name evidence="2" type="ORF">BST11_15560</name>
    <name evidence="1" type="ORF">H7K38_11120</name>
</gene>
<dbReference type="EMBL" id="MVHD01000026">
    <property type="protein sequence ID" value="OQZ89870.1"/>
    <property type="molecule type" value="Genomic_DNA"/>
</dbReference>
<evidence type="ECO:0000313" key="2">
    <source>
        <dbReference type="EMBL" id="OQZ89870.1"/>
    </source>
</evidence>
<keyword evidence="3" id="KW-1185">Reference proteome</keyword>
<dbReference type="AlphaFoldDB" id="A0AA41XMX6"/>
<reference evidence="1" key="3">
    <citation type="journal article" date="2022" name="BMC Genomics">
        <title>Comparative genome analysis of mycobacteria focusing on tRNA and non-coding RNA.</title>
        <authorList>
            <person name="Behra P.R.K."/>
            <person name="Pettersson B.M.F."/>
            <person name="Ramesh M."/>
            <person name="Das S."/>
            <person name="Dasgupta S."/>
            <person name="Kirsebom L.A."/>
        </authorList>
    </citation>
    <scope>NUCLEOTIDE SEQUENCE</scope>
    <source>
        <strain evidence="1">CCUG 55640</strain>
    </source>
</reference>
<evidence type="ECO:0000313" key="3">
    <source>
        <dbReference type="Proteomes" id="UP000192319"/>
    </source>
</evidence>
<evidence type="ECO:0000313" key="1">
    <source>
        <dbReference type="EMBL" id="MCV7379201.1"/>
    </source>
</evidence>
<organism evidence="1 4">
    <name type="scientific">Mycobacterium alsense</name>
    <dbReference type="NCBI Taxonomy" id="324058"/>
    <lineage>
        <taxon>Bacteria</taxon>
        <taxon>Bacillati</taxon>
        <taxon>Actinomycetota</taxon>
        <taxon>Actinomycetes</taxon>
        <taxon>Mycobacteriales</taxon>
        <taxon>Mycobacteriaceae</taxon>
        <taxon>Mycobacterium</taxon>
    </lineage>
</organism>